<dbReference type="Pfam" id="PF13630">
    <property type="entry name" value="SdpI"/>
    <property type="match status" value="1"/>
</dbReference>
<dbReference type="EMBL" id="JARQBJ010000003">
    <property type="protein sequence ID" value="MDT2810357.1"/>
    <property type="molecule type" value="Genomic_DNA"/>
</dbReference>
<comment type="caution">
    <text evidence="2">The sequence shown here is derived from an EMBL/GenBank/DDBJ whole genome shotgun (WGS) entry which is preliminary data.</text>
</comment>
<accession>A0AAW8U0Z4</accession>
<name>A0AAW8U0Z4_9ENTE</name>
<feature type="transmembrane region" description="Helical" evidence="1">
    <location>
        <begin position="80"/>
        <end position="101"/>
    </location>
</feature>
<dbReference type="AlphaFoldDB" id="A0AAW8U0Z4"/>
<feature type="transmembrane region" description="Helical" evidence="1">
    <location>
        <begin position="54"/>
        <end position="74"/>
    </location>
</feature>
<proteinExistence type="predicted"/>
<sequence length="109" mass="12737">MVSFFNALTFLWIAKTPPEKTINTQFGFQTKKSKKSQKNWDIAQKEMIAYAEKIILPSCIIGFCLLIVEVYLFFHWSENKFAVVLLIETLVPIISYLKLYFHVSEKLPD</sequence>
<keyword evidence="1" id="KW-1133">Transmembrane helix</keyword>
<reference evidence="2" key="1">
    <citation type="submission" date="2023-03" db="EMBL/GenBank/DDBJ databases">
        <authorList>
            <person name="Shen W."/>
            <person name="Cai J."/>
        </authorList>
    </citation>
    <scope>NUCLEOTIDE SEQUENCE</scope>
    <source>
        <strain evidence="2">B226-2</strain>
    </source>
</reference>
<dbReference type="InterPro" id="IPR025962">
    <property type="entry name" value="SdpI/YhfL"/>
</dbReference>
<protein>
    <submittedName>
        <fullName evidence="2">SdpI family protein</fullName>
    </submittedName>
</protein>
<keyword evidence="1" id="KW-0472">Membrane</keyword>
<dbReference type="RefSeq" id="WP_311835430.1">
    <property type="nucleotide sequence ID" value="NZ_JARQBJ010000003.1"/>
</dbReference>
<evidence type="ECO:0000256" key="1">
    <source>
        <dbReference type="SAM" id="Phobius"/>
    </source>
</evidence>
<keyword evidence="1" id="KW-0812">Transmembrane</keyword>
<dbReference type="Proteomes" id="UP001256711">
    <property type="component" value="Unassembled WGS sequence"/>
</dbReference>
<organism evidence="2 3">
    <name type="scientific">Enterococcus asini</name>
    <dbReference type="NCBI Taxonomy" id="57732"/>
    <lineage>
        <taxon>Bacteria</taxon>
        <taxon>Bacillati</taxon>
        <taxon>Bacillota</taxon>
        <taxon>Bacilli</taxon>
        <taxon>Lactobacillales</taxon>
        <taxon>Enterococcaceae</taxon>
        <taxon>Enterococcus</taxon>
    </lineage>
</organism>
<gene>
    <name evidence="2" type="ORF">P7H43_07665</name>
</gene>
<evidence type="ECO:0000313" key="3">
    <source>
        <dbReference type="Proteomes" id="UP001256711"/>
    </source>
</evidence>
<evidence type="ECO:0000313" key="2">
    <source>
        <dbReference type="EMBL" id="MDT2810357.1"/>
    </source>
</evidence>